<dbReference type="AlphaFoldDB" id="A0A0E0G6L5"/>
<organism evidence="2">
    <name type="scientific">Oryza nivara</name>
    <name type="common">Indian wild rice</name>
    <name type="synonym">Oryza sativa f. spontanea</name>
    <dbReference type="NCBI Taxonomy" id="4536"/>
    <lineage>
        <taxon>Eukaryota</taxon>
        <taxon>Viridiplantae</taxon>
        <taxon>Streptophyta</taxon>
        <taxon>Embryophyta</taxon>
        <taxon>Tracheophyta</taxon>
        <taxon>Spermatophyta</taxon>
        <taxon>Magnoliopsida</taxon>
        <taxon>Liliopsida</taxon>
        <taxon>Poales</taxon>
        <taxon>Poaceae</taxon>
        <taxon>BOP clade</taxon>
        <taxon>Oryzoideae</taxon>
        <taxon>Oryzeae</taxon>
        <taxon>Oryzinae</taxon>
        <taxon>Oryza</taxon>
    </lineage>
</organism>
<dbReference type="Gramene" id="ONIVA02G17990.1">
    <property type="protein sequence ID" value="ONIVA02G17990.1"/>
    <property type="gene ID" value="ONIVA02G17990"/>
</dbReference>
<reference evidence="2" key="1">
    <citation type="submission" date="2015-04" db="UniProtKB">
        <authorList>
            <consortium name="EnsemblPlants"/>
        </authorList>
    </citation>
    <scope>IDENTIFICATION</scope>
    <source>
        <strain evidence="2">SL10</strain>
    </source>
</reference>
<dbReference type="Proteomes" id="UP000006591">
    <property type="component" value="Chromosome 2"/>
</dbReference>
<name>A0A0E0G6L5_ORYNI</name>
<protein>
    <submittedName>
        <fullName evidence="2">Uncharacterized protein</fullName>
    </submittedName>
</protein>
<dbReference type="OMA" id="ENWSCAR"/>
<proteinExistence type="predicted"/>
<dbReference type="EnsemblPlants" id="ONIVA02G17990.1">
    <property type="protein sequence ID" value="ONIVA02G17990.1"/>
    <property type="gene ID" value="ONIVA02G17990"/>
</dbReference>
<sequence>MSTATMTMGAAAAGSGEAGAHSAVAGDGDSESGAGWLGRGRDSRILLGAGGAAAMASGSWSGRRDNLAAAGVLAPAFAAVGVHGSSLAAMGVHASSLFAAGDHADVDGGSGGGWLGRGRDFTDPVGAGDGDGGNGGDCSGAAKRWRRRIWRRGRAGDDGATAAWASMADLASGTATAWMWRVRLPAAVARNRRGRRPARSDIFLVEQPYIDDLERWAAGKARDSEVQYFENWSCARLGFSSSGCFNQHHNLDDVQAETGERILEQFKLIEKPGAVEAVESKHAQRSKRNTQNIKVSKLPPCT</sequence>
<evidence type="ECO:0000313" key="3">
    <source>
        <dbReference type="Proteomes" id="UP000006591"/>
    </source>
</evidence>
<dbReference type="HOGENOM" id="CLU_922512_0_0_1"/>
<reference evidence="2" key="2">
    <citation type="submission" date="2018-04" db="EMBL/GenBank/DDBJ databases">
        <title>OnivRS2 (Oryza nivara Reference Sequence Version 2).</title>
        <authorList>
            <person name="Zhang J."/>
            <person name="Kudrna D."/>
            <person name="Lee S."/>
            <person name="Talag J."/>
            <person name="Rajasekar S."/>
            <person name="Welchert J."/>
            <person name="Hsing Y.-I."/>
            <person name="Wing R.A."/>
        </authorList>
    </citation>
    <scope>NUCLEOTIDE SEQUENCE [LARGE SCALE GENOMIC DNA]</scope>
    <source>
        <strain evidence="2">SL10</strain>
    </source>
</reference>
<evidence type="ECO:0000256" key="1">
    <source>
        <dbReference type="SAM" id="MobiDB-lite"/>
    </source>
</evidence>
<evidence type="ECO:0000313" key="2">
    <source>
        <dbReference type="EnsemblPlants" id="ONIVA02G17990.1"/>
    </source>
</evidence>
<feature type="region of interest" description="Disordered" evidence="1">
    <location>
        <begin position="280"/>
        <end position="302"/>
    </location>
</feature>
<accession>A0A0E0G6L5</accession>
<keyword evidence="3" id="KW-1185">Reference proteome</keyword>